<gene>
    <name evidence="2" type="ORF">A0U91_13625</name>
</gene>
<protein>
    <recommendedName>
        <fullName evidence="1">Carrier domain-containing protein</fullName>
    </recommendedName>
</protein>
<dbReference type="AlphaFoldDB" id="A0A1U9LH23"/>
<organism evidence="2 3">
    <name type="scientific">Acetobacter persici</name>
    <dbReference type="NCBI Taxonomy" id="1076596"/>
    <lineage>
        <taxon>Bacteria</taxon>
        <taxon>Pseudomonadati</taxon>
        <taxon>Pseudomonadota</taxon>
        <taxon>Alphaproteobacteria</taxon>
        <taxon>Acetobacterales</taxon>
        <taxon>Acetobacteraceae</taxon>
        <taxon>Acetobacter</taxon>
    </lineage>
</organism>
<dbReference type="STRING" id="1076596.A0U91_13625"/>
<dbReference type="SUPFAM" id="SSF47336">
    <property type="entry name" value="ACP-like"/>
    <property type="match status" value="2"/>
</dbReference>
<name>A0A1U9LH23_9PROT</name>
<dbReference type="PROSITE" id="PS50075">
    <property type="entry name" value="CARRIER"/>
    <property type="match status" value="1"/>
</dbReference>
<proteinExistence type="predicted"/>
<feature type="domain" description="Carrier" evidence="1">
    <location>
        <begin position="340"/>
        <end position="418"/>
    </location>
</feature>
<dbReference type="InterPro" id="IPR036736">
    <property type="entry name" value="ACP-like_sf"/>
</dbReference>
<dbReference type="Gene3D" id="1.10.1200.10">
    <property type="entry name" value="ACP-like"/>
    <property type="match status" value="2"/>
</dbReference>
<sequence length="421" mass="48145">MLHKIEMDKNSMMSCVKDIMEETLGHSIPLWNPDLKFTDIVGWGNNMTVSTVVALQKKLSHKLPDTLLDDVVTIDDLVTKASQASETSSAGAPKKLSERLRVFSNFESLGEDCEFGLVQQRAGILHPHLLRFSAASENSADRLPHLMMLLKYRLHQLEKPDFLDMFLPEEEWNNVDPEWRIRHKMYKWSTHTGLLVKNFPKETISQKIPDFSVVIEFMKSQFLRELELGRKVWIWKSGVPSSLVNIKKLLDILKNYGPNKLLWVQNADQDHPPGTIEKLDADLWCGYIKKPNEHWKGHWSEDADWLELLKNTLQIYPELDSFSGAVANQNINALPQDRRSEQDDAVHVLSRLVSQQLNIPNLSLGSVQFPAEISGWDSLKHVNIIMAVEEHFKTSLSAEDFDETQTIQGFIGVVNRLMQAS</sequence>
<evidence type="ECO:0000313" key="3">
    <source>
        <dbReference type="Proteomes" id="UP000189055"/>
    </source>
</evidence>
<dbReference type="Pfam" id="PF00550">
    <property type="entry name" value="PP-binding"/>
    <property type="match status" value="1"/>
</dbReference>
<accession>A0A1U9LH23</accession>
<reference evidence="2 3" key="1">
    <citation type="submission" date="2016-03" db="EMBL/GenBank/DDBJ databases">
        <title>Acetic acid bacteria sequencing.</title>
        <authorList>
            <person name="Brandt J."/>
            <person name="Jakob F."/>
            <person name="Vogel R.F."/>
        </authorList>
    </citation>
    <scope>NUCLEOTIDE SEQUENCE [LARGE SCALE GENOMIC DNA]</scope>
    <source>
        <strain evidence="2 3">TMW2.1084</strain>
    </source>
</reference>
<dbReference type="InterPro" id="IPR009081">
    <property type="entry name" value="PP-bd_ACP"/>
</dbReference>
<evidence type="ECO:0000313" key="2">
    <source>
        <dbReference type="EMBL" id="AQT05697.1"/>
    </source>
</evidence>
<dbReference type="RefSeq" id="WP_077931442.1">
    <property type="nucleotide sequence ID" value="NZ_CP014687.1"/>
</dbReference>
<evidence type="ECO:0000259" key="1">
    <source>
        <dbReference type="PROSITE" id="PS50075"/>
    </source>
</evidence>
<dbReference type="KEGG" id="aper:A0U91_13625"/>
<dbReference type="Proteomes" id="UP000189055">
    <property type="component" value="Chromosome"/>
</dbReference>
<dbReference type="EMBL" id="CP014687">
    <property type="protein sequence ID" value="AQT05697.1"/>
    <property type="molecule type" value="Genomic_DNA"/>
</dbReference>